<feature type="transmembrane region" description="Helical" evidence="7">
    <location>
        <begin position="231"/>
        <end position="250"/>
    </location>
</feature>
<evidence type="ECO:0000256" key="4">
    <source>
        <dbReference type="ARBA" id="ARBA00023136"/>
    </source>
</evidence>
<keyword evidence="3 7" id="KW-1133">Transmembrane helix</keyword>
<feature type="region of interest" description="Disordered" evidence="6">
    <location>
        <begin position="296"/>
        <end position="328"/>
    </location>
</feature>
<accession>A0A9P9ABG5</accession>
<dbReference type="EMBL" id="JAGSXJ010000008">
    <property type="protein sequence ID" value="KAH6688986.1"/>
    <property type="molecule type" value="Genomic_DNA"/>
</dbReference>
<dbReference type="GO" id="GO:0016020">
    <property type="term" value="C:membrane"/>
    <property type="evidence" value="ECO:0007669"/>
    <property type="project" value="UniProtKB-SubCell"/>
</dbReference>
<sequence>MTSTPSSTTDPPEQSGAFPPPPGYVVDLENPADYLHTVNIVGLSICLGFIAVSFAFRCYAKIRIRKPSLAEDYMCIVSFVLSVFYIFLCFMMGRHGEGYHAWEVTTENYELILMWLYASSIVWIPAAFAVKATILLVMARVFAVYERVALCIRLFVFFIFFAYLPVQIVKIFICTPIQHYWDPVPHGRCLDQPKVFLTDTALAIITDFVILIIPIPLIWRLSMSWGRKLKIIAMLGAGGAAVAVACYREYKIYVFQWTNDVTGDFVVMNLCGTIELTIGFVCACLPAINLLVESHMKSGPSSNRPRTRMWHPRKEKETDNTTTSYPMTAHSSSAYGYEGSTRLNEGPAVKDGGGAALLPSAIDLRDTNSLDLYRVSSMDGRAEGWLVPGSVDAMERQGNTTVETEIWMPSPPEAAVLMERLRMDPRNILVPDRIWDGTCRGSVGEEAGKEEV</sequence>
<name>A0A9P9ABG5_9PEZI</name>
<feature type="transmembrane region" description="Helical" evidence="7">
    <location>
        <begin position="40"/>
        <end position="60"/>
    </location>
</feature>
<dbReference type="Proteomes" id="UP000770015">
    <property type="component" value="Unassembled WGS sequence"/>
</dbReference>
<organism evidence="9 10">
    <name type="scientific">Plectosphaerella plurivora</name>
    <dbReference type="NCBI Taxonomy" id="936078"/>
    <lineage>
        <taxon>Eukaryota</taxon>
        <taxon>Fungi</taxon>
        <taxon>Dikarya</taxon>
        <taxon>Ascomycota</taxon>
        <taxon>Pezizomycotina</taxon>
        <taxon>Sordariomycetes</taxon>
        <taxon>Hypocreomycetidae</taxon>
        <taxon>Glomerellales</taxon>
        <taxon>Plectosphaerellaceae</taxon>
        <taxon>Plectosphaerella</taxon>
    </lineage>
</organism>
<dbReference type="OrthoDB" id="4682787at2759"/>
<dbReference type="PANTHER" id="PTHR33048">
    <property type="entry name" value="PTH11-LIKE INTEGRAL MEMBRANE PROTEIN (AFU_ORTHOLOGUE AFUA_5G11245)"/>
    <property type="match status" value="1"/>
</dbReference>
<feature type="transmembrane region" description="Helical" evidence="7">
    <location>
        <begin position="200"/>
        <end position="219"/>
    </location>
</feature>
<evidence type="ECO:0000256" key="2">
    <source>
        <dbReference type="ARBA" id="ARBA00022692"/>
    </source>
</evidence>
<keyword evidence="4 7" id="KW-0472">Membrane</keyword>
<dbReference type="AlphaFoldDB" id="A0A9P9ABG5"/>
<dbReference type="Pfam" id="PF20684">
    <property type="entry name" value="Fung_rhodopsin"/>
    <property type="match status" value="1"/>
</dbReference>
<gene>
    <name evidence="9" type="ORF">F5X68DRAFT_260572</name>
</gene>
<feature type="domain" description="Rhodopsin" evidence="8">
    <location>
        <begin position="56"/>
        <end position="292"/>
    </location>
</feature>
<keyword evidence="10" id="KW-1185">Reference proteome</keyword>
<comment type="subcellular location">
    <subcellularLocation>
        <location evidence="1">Membrane</location>
        <topology evidence="1">Multi-pass membrane protein</topology>
    </subcellularLocation>
</comment>
<feature type="transmembrane region" description="Helical" evidence="7">
    <location>
        <begin position="265"/>
        <end position="292"/>
    </location>
</feature>
<feature type="transmembrane region" description="Helical" evidence="7">
    <location>
        <begin position="113"/>
        <end position="138"/>
    </location>
</feature>
<evidence type="ECO:0000259" key="8">
    <source>
        <dbReference type="Pfam" id="PF20684"/>
    </source>
</evidence>
<feature type="transmembrane region" description="Helical" evidence="7">
    <location>
        <begin position="150"/>
        <end position="173"/>
    </location>
</feature>
<evidence type="ECO:0000313" key="10">
    <source>
        <dbReference type="Proteomes" id="UP000770015"/>
    </source>
</evidence>
<evidence type="ECO:0000256" key="6">
    <source>
        <dbReference type="SAM" id="MobiDB-lite"/>
    </source>
</evidence>
<evidence type="ECO:0000256" key="5">
    <source>
        <dbReference type="ARBA" id="ARBA00038359"/>
    </source>
</evidence>
<comment type="similarity">
    <text evidence="5">Belongs to the SAT4 family.</text>
</comment>
<evidence type="ECO:0000256" key="3">
    <source>
        <dbReference type="ARBA" id="ARBA00022989"/>
    </source>
</evidence>
<keyword evidence="2 7" id="KW-0812">Transmembrane</keyword>
<feature type="transmembrane region" description="Helical" evidence="7">
    <location>
        <begin position="72"/>
        <end position="93"/>
    </location>
</feature>
<comment type="caution">
    <text evidence="9">The sequence shown here is derived from an EMBL/GenBank/DDBJ whole genome shotgun (WGS) entry which is preliminary data.</text>
</comment>
<dbReference type="InterPro" id="IPR052337">
    <property type="entry name" value="SAT4-like"/>
</dbReference>
<dbReference type="PANTHER" id="PTHR33048:SF108">
    <property type="entry name" value="INTEGRAL MEMBRANE PROTEIN"/>
    <property type="match status" value="1"/>
</dbReference>
<protein>
    <submittedName>
        <fullName evidence="9">Integral membrane protein</fullName>
    </submittedName>
</protein>
<evidence type="ECO:0000313" key="9">
    <source>
        <dbReference type="EMBL" id="KAH6688986.1"/>
    </source>
</evidence>
<dbReference type="InterPro" id="IPR049326">
    <property type="entry name" value="Rhodopsin_dom_fungi"/>
</dbReference>
<evidence type="ECO:0000256" key="1">
    <source>
        <dbReference type="ARBA" id="ARBA00004141"/>
    </source>
</evidence>
<reference evidence="9" key="1">
    <citation type="journal article" date="2021" name="Nat. Commun.">
        <title>Genetic determinants of endophytism in the Arabidopsis root mycobiome.</title>
        <authorList>
            <person name="Mesny F."/>
            <person name="Miyauchi S."/>
            <person name="Thiergart T."/>
            <person name="Pickel B."/>
            <person name="Atanasova L."/>
            <person name="Karlsson M."/>
            <person name="Huettel B."/>
            <person name="Barry K.W."/>
            <person name="Haridas S."/>
            <person name="Chen C."/>
            <person name="Bauer D."/>
            <person name="Andreopoulos W."/>
            <person name="Pangilinan J."/>
            <person name="LaButti K."/>
            <person name="Riley R."/>
            <person name="Lipzen A."/>
            <person name="Clum A."/>
            <person name="Drula E."/>
            <person name="Henrissat B."/>
            <person name="Kohler A."/>
            <person name="Grigoriev I.V."/>
            <person name="Martin F.M."/>
            <person name="Hacquard S."/>
        </authorList>
    </citation>
    <scope>NUCLEOTIDE SEQUENCE</scope>
    <source>
        <strain evidence="9">MPI-SDFR-AT-0117</strain>
    </source>
</reference>
<proteinExistence type="inferred from homology"/>
<evidence type="ECO:0000256" key="7">
    <source>
        <dbReference type="SAM" id="Phobius"/>
    </source>
</evidence>